<evidence type="ECO:0000256" key="2">
    <source>
        <dbReference type="ARBA" id="ARBA00022679"/>
    </source>
</evidence>
<feature type="compositionally biased region" description="Low complexity" evidence="3">
    <location>
        <begin position="9"/>
        <end position="29"/>
    </location>
</feature>
<dbReference type="SUPFAM" id="SSF53756">
    <property type="entry name" value="UDP-Glycosyltransferase/glycogen phosphorylase"/>
    <property type="match status" value="1"/>
</dbReference>
<feature type="compositionally biased region" description="Basic and acidic residues" evidence="3">
    <location>
        <begin position="228"/>
        <end position="246"/>
    </location>
</feature>
<sequence length="431" mass="45984">MTELLPSLDRAAPAADRPVTAATRPAATVSGRTDPARQRPLRVGLVCPYSLSAPGGVQNHVLGLAGYLTAAGDQVAILAPGELDPERAGQHGIHPEQFTSVGAAIPVPYNGSVARITFGPRVAARVRRWLTAQQLDLVHIHEPLAPSVSLLSLLACTVPVAATFHTATPRSRLLRAAGVALRPVIDRIGAGIAVSESARQVVVEHLGRQPRVVPNGIRSGEFDPPAQHPEDDHGTGEGRSVADRPWRGGDRPRLVFLGRLDEPRKGLAVLLDALPMIKQRHPDLEVVIAGQGNLSRIGRRDAAAQLPDGCWAIGEVDDTTRDALLRTADLFVAPHVARESFGIVLIEAIAAGATVIASDLPAFNDLLTDRGRRLGYLFPTGDPAALAGTVDRALRADRRELNADARTAVARYDWSKVGPTVRDVYRDLLSH</sequence>
<gene>
    <name evidence="5" type="ORF">SAMN04489812_6070</name>
</gene>
<evidence type="ECO:0000256" key="1">
    <source>
        <dbReference type="ARBA" id="ARBA00022676"/>
    </source>
</evidence>
<dbReference type="Pfam" id="PF13439">
    <property type="entry name" value="Glyco_transf_4"/>
    <property type="match status" value="1"/>
</dbReference>
<evidence type="ECO:0000313" key="6">
    <source>
        <dbReference type="Proteomes" id="UP000199103"/>
    </source>
</evidence>
<protein>
    <submittedName>
        <fullName evidence="5">Phosphatidylinositol alpha-mannosyltransferase</fullName>
    </submittedName>
</protein>
<reference evidence="5 6" key="1">
    <citation type="submission" date="2016-10" db="EMBL/GenBank/DDBJ databases">
        <authorList>
            <person name="de Groot N.N."/>
        </authorList>
    </citation>
    <scope>NUCLEOTIDE SEQUENCE [LARGE SCALE GENOMIC DNA]</scope>
    <source>
        <strain evidence="5 6">DSM 21800</strain>
    </source>
</reference>
<dbReference type="Pfam" id="PF13692">
    <property type="entry name" value="Glyco_trans_1_4"/>
    <property type="match status" value="1"/>
</dbReference>
<proteinExistence type="predicted"/>
<feature type="region of interest" description="Disordered" evidence="3">
    <location>
        <begin position="1"/>
        <end position="35"/>
    </location>
</feature>
<dbReference type="PANTHER" id="PTHR45947">
    <property type="entry name" value="SULFOQUINOVOSYL TRANSFERASE SQD2"/>
    <property type="match status" value="1"/>
</dbReference>
<dbReference type="Proteomes" id="UP000199103">
    <property type="component" value="Chromosome I"/>
</dbReference>
<name>A0A1H2AMG8_9ACTN</name>
<dbReference type="EMBL" id="LT629772">
    <property type="protein sequence ID" value="SDT47235.1"/>
    <property type="molecule type" value="Genomic_DNA"/>
</dbReference>
<keyword evidence="1 5" id="KW-0328">Glycosyltransferase</keyword>
<evidence type="ECO:0000313" key="5">
    <source>
        <dbReference type="EMBL" id="SDT47235.1"/>
    </source>
</evidence>
<dbReference type="STRING" id="630515.SAMN04489812_6070"/>
<dbReference type="GO" id="GO:0016757">
    <property type="term" value="F:glycosyltransferase activity"/>
    <property type="evidence" value="ECO:0007669"/>
    <property type="project" value="UniProtKB-KW"/>
</dbReference>
<dbReference type="CDD" id="cd03801">
    <property type="entry name" value="GT4_PimA-like"/>
    <property type="match status" value="1"/>
</dbReference>
<dbReference type="Gene3D" id="3.40.50.2000">
    <property type="entry name" value="Glycogen Phosphorylase B"/>
    <property type="match status" value="2"/>
</dbReference>
<dbReference type="OrthoDB" id="5240531at2"/>
<evidence type="ECO:0000256" key="3">
    <source>
        <dbReference type="SAM" id="MobiDB-lite"/>
    </source>
</evidence>
<feature type="domain" description="Glycosyltransferase subfamily 4-like N-terminal" evidence="4">
    <location>
        <begin position="54"/>
        <end position="217"/>
    </location>
</feature>
<dbReference type="InterPro" id="IPR050194">
    <property type="entry name" value="Glycosyltransferase_grp1"/>
</dbReference>
<dbReference type="InterPro" id="IPR028098">
    <property type="entry name" value="Glyco_trans_4-like_N"/>
</dbReference>
<dbReference type="AlphaFoldDB" id="A0A1H2AMG8"/>
<keyword evidence="6" id="KW-1185">Reference proteome</keyword>
<feature type="region of interest" description="Disordered" evidence="3">
    <location>
        <begin position="212"/>
        <end position="246"/>
    </location>
</feature>
<dbReference type="GO" id="GO:1901137">
    <property type="term" value="P:carbohydrate derivative biosynthetic process"/>
    <property type="evidence" value="ECO:0007669"/>
    <property type="project" value="UniProtKB-ARBA"/>
</dbReference>
<organism evidence="5 6">
    <name type="scientific">Microlunatus soli</name>
    <dbReference type="NCBI Taxonomy" id="630515"/>
    <lineage>
        <taxon>Bacteria</taxon>
        <taxon>Bacillati</taxon>
        <taxon>Actinomycetota</taxon>
        <taxon>Actinomycetes</taxon>
        <taxon>Propionibacteriales</taxon>
        <taxon>Propionibacteriaceae</taxon>
        <taxon>Microlunatus</taxon>
    </lineage>
</organism>
<accession>A0A1H2AMG8</accession>
<evidence type="ECO:0000259" key="4">
    <source>
        <dbReference type="Pfam" id="PF13439"/>
    </source>
</evidence>
<keyword evidence="2 5" id="KW-0808">Transferase</keyword>
<dbReference type="PANTHER" id="PTHR45947:SF3">
    <property type="entry name" value="SULFOQUINOVOSYL TRANSFERASE SQD2"/>
    <property type="match status" value="1"/>
</dbReference>